<protein>
    <submittedName>
        <fullName evidence="6">LysR family glycine cleavage system transcriptional activator/LysR family transcriptional regulator of beta-lactamase</fullName>
    </submittedName>
</protein>
<accession>A0A4R6WNW5</accession>
<evidence type="ECO:0000256" key="2">
    <source>
        <dbReference type="ARBA" id="ARBA00023015"/>
    </source>
</evidence>
<evidence type="ECO:0000256" key="3">
    <source>
        <dbReference type="ARBA" id="ARBA00023125"/>
    </source>
</evidence>
<evidence type="ECO:0000259" key="5">
    <source>
        <dbReference type="PROSITE" id="PS50931"/>
    </source>
</evidence>
<organism evidence="6 7">
    <name type="scientific">Dongia mobilis</name>
    <dbReference type="NCBI Taxonomy" id="578943"/>
    <lineage>
        <taxon>Bacteria</taxon>
        <taxon>Pseudomonadati</taxon>
        <taxon>Pseudomonadota</taxon>
        <taxon>Alphaproteobacteria</taxon>
        <taxon>Rhodospirillales</taxon>
        <taxon>Dongiaceae</taxon>
        <taxon>Dongia</taxon>
    </lineage>
</organism>
<dbReference type="CDD" id="cd08432">
    <property type="entry name" value="PBP2_GcdR_TrpI_HvrB_AmpR_like"/>
    <property type="match status" value="1"/>
</dbReference>
<dbReference type="Gene3D" id="3.40.190.10">
    <property type="entry name" value="Periplasmic binding protein-like II"/>
    <property type="match status" value="2"/>
</dbReference>
<reference evidence="6 7" key="1">
    <citation type="submission" date="2019-03" db="EMBL/GenBank/DDBJ databases">
        <title>Genomic Encyclopedia of Type Strains, Phase III (KMG-III): the genomes of soil and plant-associated and newly described type strains.</title>
        <authorList>
            <person name="Whitman W."/>
        </authorList>
    </citation>
    <scope>NUCLEOTIDE SEQUENCE [LARGE SCALE GENOMIC DNA]</scope>
    <source>
        <strain evidence="6 7">CGMCC 1.7660</strain>
    </source>
</reference>
<dbReference type="Pfam" id="PF03466">
    <property type="entry name" value="LysR_substrate"/>
    <property type="match status" value="1"/>
</dbReference>
<evidence type="ECO:0000313" key="6">
    <source>
        <dbReference type="EMBL" id="TDQ80594.1"/>
    </source>
</evidence>
<dbReference type="SUPFAM" id="SSF46785">
    <property type="entry name" value="Winged helix' DNA-binding domain"/>
    <property type="match status" value="1"/>
</dbReference>
<dbReference type="EMBL" id="SNYW01000011">
    <property type="protein sequence ID" value="TDQ80594.1"/>
    <property type="molecule type" value="Genomic_DNA"/>
</dbReference>
<keyword evidence="2" id="KW-0805">Transcription regulation</keyword>
<comment type="similarity">
    <text evidence="1">Belongs to the LysR transcriptional regulatory family.</text>
</comment>
<gene>
    <name evidence="6" type="ORF">A8950_3129</name>
</gene>
<sequence>MSPSLKGLKAVEAALRLGSFAAAALELNVTQTAISRLVKLVEGQIGQRLFERQANSLAPTPAGRSLAPLLADAFRRLDAAVDTVRRATPPGLSVAIGPTFAMRWLIPRLHHFQMRHPGIEVRLVTAIEDDITLRPDWAATIRLSAAPLPGLAAERLFSAVLIPVAAPQIAEKIKRQTDLLHHTLLEVANAPQAWPRWLAASGLDPARFRRRLSFDYSTYAIQAALDGLGIALVRPPYVQDDLDAGRLIRLFDLALDDPDKAWHLIYRPEALADPPFVAFRTWLLGEIGKTGETADN</sequence>
<dbReference type="InterPro" id="IPR005119">
    <property type="entry name" value="LysR_subst-bd"/>
</dbReference>
<dbReference type="PANTHER" id="PTHR30537:SF74">
    <property type="entry name" value="HTH-TYPE TRANSCRIPTIONAL REGULATOR TRPI"/>
    <property type="match status" value="1"/>
</dbReference>
<keyword evidence="4" id="KW-0804">Transcription</keyword>
<comment type="caution">
    <text evidence="6">The sequence shown here is derived from an EMBL/GenBank/DDBJ whole genome shotgun (WGS) entry which is preliminary data.</text>
</comment>
<dbReference type="GO" id="GO:0003700">
    <property type="term" value="F:DNA-binding transcription factor activity"/>
    <property type="evidence" value="ECO:0007669"/>
    <property type="project" value="InterPro"/>
</dbReference>
<evidence type="ECO:0000256" key="1">
    <source>
        <dbReference type="ARBA" id="ARBA00009437"/>
    </source>
</evidence>
<evidence type="ECO:0000256" key="4">
    <source>
        <dbReference type="ARBA" id="ARBA00023163"/>
    </source>
</evidence>
<evidence type="ECO:0000313" key="7">
    <source>
        <dbReference type="Proteomes" id="UP000295783"/>
    </source>
</evidence>
<dbReference type="Pfam" id="PF00126">
    <property type="entry name" value="HTH_1"/>
    <property type="match status" value="1"/>
</dbReference>
<dbReference type="GO" id="GO:0006351">
    <property type="term" value="P:DNA-templated transcription"/>
    <property type="evidence" value="ECO:0007669"/>
    <property type="project" value="TreeGrafter"/>
</dbReference>
<name>A0A4R6WNW5_9PROT</name>
<dbReference type="GO" id="GO:0043565">
    <property type="term" value="F:sequence-specific DNA binding"/>
    <property type="evidence" value="ECO:0007669"/>
    <property type="project" value="TreeGrafter"/>
</dbReference>
<dbReference type="AlphaFoldDB" id="A0A4R6WNW5"/>
<dbReference type="PROSITE" id="PS50931">
    <property type="entry name" value="HTH_LYSR"/>
    <property type="match status" value="1"/>
</dbReference>
<dbReference type="SUPFAM" id="SSF53850">
    <property type="entry name" value="Periplasmic binding protein-like II"/>
    <property type="match status" value="1"/>
</dbReference>
<keyword evidence="7" id="KW-1185">Reference proteome</keyword>
<dbReference type="Gene3D" id="1.10.10.10">
    <property type="entry name" value="Winged helix-like DNA-binding domain superfamily/Winged helix DNA-binding domain"/>
    <property type="match status" value="1"/>
</dbReference>
<dbReference type="RefSeq" id="WP_166645211.1">
    <property type="nucleotide sequence ID" value="NZ_SNYW01000011.1"/>
</dbReference>
<dbReference type="Proteomes" id="UP000295783">
    <property type="component" value="Unassembled WGS sequence"/>
</dbReference>
<keyword evidence="3" id="KW-0238">DNA-binding</keyword>
<dbReference type="PANTHER" id="PTHR30537">
    <property type="entry name" value="HTH-TYPE TRANSCRIPTIONAL REGULATOR"/>
    <property type="match status" value="1"/>
</dbReference>
<dbReference type="PRINTS" id="PR00039">
    <property type="entry name" value="HTHLYSR"/>
</dbReference>
<dbReference type="InterPro" id="IPR000847">
    <property type="entry name" value="LysR_HTH_N"/>
</dbReference>
<dbReference type="InterPro" id="IPR036388">
    <property type="entry name" value="WH-like_DNA-bd_sf"/>
</dbReference>
<feature type="domain" description="HTH lysR-type" evidence="5">
    <location>
        <begin position="3"/>
        <end position="60"/>
    </location>
</feature>
<dbReference type="InterPro" id="IPR036390">
    <property type="entry name" value="WH_DNA-bd_sf"/>
</dbReference>
<dbReference type="InterPro" id="IPR058163">
    <property type="entry name" value="LysR-type_TF_proteobact-type"/>
</dbReference>
<proteinExistence type="inferred from homology"/>